<accession>A0ABU8IRB9</accession>
<evidence type="ECO:0000313" key="9">
    <source>
        <dbReference type="EMBL" id="MEI5997833.1"/>
    </source>
</evidence>
<keyword evidence="4" id="KW-0479">Metal-binding</keyword>
<comment type="caution">
    <text evidence="9">The sequence shown here is derived from an EMBL/GenBank/DDBJ whole genome shotgun (WGS) entry which is preliminary data.</text>
</comment>
<evidence type="ECO:0000256" key="7">
    <source>
        <dbReference type="ARBA" id="ARBA00038093"/>
    </source>
</evidence>
<keyword evidence="10" id="KW-1185">Reference proteome</keyword>
<evidence type="ECO:0000256" key="5">
    <source>
        <dbReference type="ARBA" id="ARBA00022801"/>
    </source>
</evidence>
<keyword evidence="5" id="KW-0378">Hydrolase</keyword>
<keyword evidence="2" id="KW-1277">Toxin-antitoxin system</keyword>
<dbReference type="PANTHER" id="PTHR33653">
    <property type="entry name" value="RIBONUCLEASE VAPC2"/>
    <property type="match status" value="1"/>
</dbReference>
<proteinExistence type="inferred from homology"/>
<evidence type="ECO:0000256" key="2">
    <source>
        <dbReference type="ARBA" id="ARBA00022649"/>
    </source>
</evidence>
<dbReference type="EMBL" id="JACFYJ010000014">
    <property type="protein sequence ID" value="MEI5997833.1"/>
    <property type="molecule type" value="Genomic_DNA"/>
</dbReference>
<dbReference type="InterPro" id="IPR029060">
    <property type="entry name" value="PIN-like_dom_sf"/>
</dbReference>
<evidence type="ECO:0000259" key="8">
    <source>
        <dbReference type="Pfam" id="PF01850"/>
    </source>
</evidence>
<dbReference type="Proteomes" id="UP001386437">
    <property type="component" value="Unassembled WGS sequence"/>
</dbReference>
<sequence>MYLIDTHVISEMRKSSRANPGVQAFFDAAKDQGQRLYLSVVTVGELRRGVDLIRHRGDKLQALRLENWLDTIIDSFSSHILNIGTDVAQTWGYLRVPNGERSLDKLIAATALIYNLTIVTRNVADFDGTGARVLNPFQPVNA</sequence>
<evidence type="ECO:0000256" key="6">
    <source>
        <dbReference type="ARBA" id="ARBA00022842"/>
    </source>
</evidence>
<dbReference type="Gene3D" id="3.40.50.1010">
    <property type="entry name" value="5'-nuclease"/>
    <property type="match status" value="1"/>
</dbReference>
<organism evidence="9 10">
    <name type="scientific">Paraburkholderia bengalensis</name>
    <dbReference type="NCBI Taxonomy" id="2747562"/>
    <lineage>
        <taxon>Bacteria</taxon>
        <taxon>Pseudomonadati</taxon>
        <taxon>Pseudomonadota</taxon>
        <taxon>Betaproteobacteria</taxon>
        <taxon>Burkholderiales</taxon>
        <taxon>Burkholderiaceae</taxon>
        <taxon>Paraburkholderia</taxon>
    </lineage>
</organism>
<dbReference type="Pfam" id="PF01850">
    <property type="entry name" value="PIN"/>
    <property type="match status" value="1"/>
</dbReference>
<reference evidence="9 10" key="1">
    <citation type="journal article" date="2022" name="Arch. Microbiol.">
        <title>Paraburkholderia bengalensis sp. nov. isolated from roots of Oryza sativa, IR64.</title>
        <authorList>
            <person name="Nag P."/>
            <person name="Mondal N."/>
            <person name="Sarkar J."/>
            <person name="Das S."/>
        </authorList>
    </citation>
    <scope>NUCLEOTIDE SEQUENCE [LARGE SCALE GENOMIC DNA]</scope>
    <source>
        <strain evidence="9 10">IR64_4_BI</strain>
    </source>
</reference>
<protein>
    <submittedName>
        <fullName evidence="9">Type II toxin-antitoxin system VapC family toxin</fullName>
    </submittedName>
</protein>
<gene>
    <name evidence="9" type="ORF">H3V53_11660</name>
</gene>
<dbReference type="PANTHER" id="PTHR33653:SF1">
    <property type="entry name" value="RIBONUCLEASE VAPC2"/>
    <property type="match status" value="1"/>
</dbReference>
<evidence type="ECO:0000256" key="1">
    <source>
        <dbReference type="ARBA" id="ARBA00001946"/>
    </source>
</evidence>
<comment type="cofactor">
    <cofactor evidence="1">
        <name>Mg(2+)</name>
        <dbReference type="ChEBI" id="CHEBI:18420"/>
    </cofactor>
</comment>
<evidence type="ECO:0000256" key="3">
    <source>
        <dbReference type="ARBA" id="ARBA00022722"/>
    </source>
</evidence>
<comment type="similarity">
    <text evidence="7">Belongs to the PINc/VapC protein family.</text>
</comment>
<feature type="domain" description="PIN" evidence="8">
    <location>
        <begin position="2"/>
        <end position="122"/>
    </location>
</feature>
<dbReference type="InterPro" id="IPR002716">
    <property type="entry name" value="PIN_dom"/>
</dbReference>
<dbReference type="SUPFAM" id="SSF88723">
    <property type="entry name" value="PIN domain-like"/>
    <property type="match status" value="1"/>
</dbReference>
<keyword evidence="6" id="KW-0460">Magnesium</keyword>
<evidence type="ECO:0000313" key="10">
    <source>
        <dbReference type="Proteomes" id="UP001386437"/>
    </source>
</evidence>
<keyword evidence="3" id="KW-0540">Nuclease</keyword>
<dbReference type="CDD" id="cd18746">
    <property type="entry name" value="PIN_VapC4-5_FitB-like"/>
    <property type="match status" value="1"/>
</dbReference>
<evidence type="ECO:0000256" key="4">
    <source>
        <dbReference type="ARBA" id="ARBA00022723"/>
    </source>
</evidence>
<name>A0ABU8IRB9_9BURK</name>
<dbReference type="InterPro" id="IPR050556">
    <property type="entry name" value="Type_II_TA_system_RNase"/>
</dbReference>